<proteinExistence type="predicted"/>
<comment type="caution">
    <text evidence="2">The sequence shown here is derived from an EMBL/GenBank/DDBJ whole genome shotgun (WGS) entry which is preliminary data.</text>
</comment>
<dbReference type="AlphaFoldDB" id="A0A820G6E8"/>
<name>A0A820G6E8_9BILA</name>
<protein>
    <submittedName>
        <fullName evidence="2">Uncharacterized protein</fullName>
    </submittedName>
</protein>
<gene>
    <name evidence="2" type="ORF">KXQ929_LOCUS44120</name>
</gene>
<feature type="non-terminal residue" evidence="2">
    <location>
        <position position="48"/>
    </location>
</feature>
<dbReference type="Proteomes" id="UP000663868">
    <property type="component" value="Unassembled WGS sequence"/>
</dbReference>
<reference evidence="2" key="1">
    <citation type="submission" date="2021-02" db="EMBL/GenBank/DDBJ databases">
        <authorList>
            <person name="Nowell W R."/>
        </authorList>
    </citation>
    <scope>NUCLEOTIDE SEQUENCE</scope>
</reference>
<keyword evidence="1" id="KW-0812">Transmembrane</keyword>
<sequence length="48" mass="5502">MADIPRIFAILRVIGYGLAVLLAIIYAIPILFLRRLRHRNNLITLNIS</sequence>
<feature type="transmembrane region" description="Helical" evidence="1">
    <location>
        <begin position="13"/>
        <end position="33"/>
    </location>
</feature>
<dbReference type="EMBL" id="CAJOBB010012370">
    <property type="protein sequence ID" value="CAF4275262.1"/>
    <property type="molecule type" value="Genomic_DNA"/>
</dbReference>
<evidence type="ECO:0000313" key="3">
    <source>
        <dbReference type="Proteomes" id="UP000663868"/>
    </source>
</evidence>
<accession>A0A820G6E8</accession>
<keyword evidence="1" id="KW-1133">Transmembrane helix</keyword>
<evidence type="ECO:0000256" key="1">
    <source>
        <dbReference type="SAM" id="Phobius"/>
    </source>
</evidence>
<organism evidence="2 3">
    <name type="scientific">Adineta steineri</name>
    <dbReference type="NCBI Taxonomy" id="433720"/>
    <lineage>
        <taxon>Eukaryota</taxon>
        <taxon>Metazoa</taxon>
        <taxon>Spiralia</taxon>
        <taxon>Gnathifera</taxon>
        <taxon>Rotifera</taxon>
        <taxon>Eurotatoria</taxon>
        <taxon>Bdelloidea</taxon>
        <taxon>Adinetida</taxon>
        <taxon>Adinetidae</taxon>
        <taxon>Adineta</taxon>
    </lineage>
</organism>
<evidence type="ECO:0000313" key="2">
    <source>
        <dbReference type="EMBL" id="CAF4275262.1"/>
    </source>
</evidence>
<keyword evidence="1" id="KW-0472">Membrane</keyword>